<proteinExistence type="predicted"/>
<reference evidence="3" key="1">
    <citation type="submission" date="2017-02" db="UniProtKB">
        <authorList>
            <consortium name="WormBaseParasite"/>
        </authorList>
    </citation>
    <scope>IDENTIFICATION</scope>
</reference>
<name>A0A0N5D3F1_THECL</name>
<evidence type="ECO:0000313" key="1">
    <source>
        <dbReference type="EMBL" id="VDN04905.1"/>
    </source>
</evidence>
<sequence length="69" mass="8008">MKPELILKGNGLPAICQLHMKLKVNMIGGDTPPPYESSFNQDPQRRNDWHCLLENEMNNTRQDNEAMFH</sequence>
<dbReference type="Proteomes" id="UP000276776">
    <property type="component" value="Unassembled WGS sequence"/>
</dbReference>
<dbReference type="EMBL" id="UYYF01004508">
    <property type="protein sequence ID" value="VDN04905.1"/>
    <property type="molecule type" value="Genomic_DNA"/>
</dbReference>
<dbReference type="OrthoDB" id="5873684at2759"/>
<evidence type="ECO:0000313" key="2">
    <source>
        <dbReference type="Proteomes" id="UP000276776"/>
    </source>
</evidence>
<accession>A0A0N5D3F1</accession>
<dbReference type="WBParaSite" id="TCLT_0000745901-mRNA-1">
    <property type="protein sequence ID" value="TCLT_0000745901-mRNA-1"/>
    <property type="gene ID" value="TCLT_0000745901"/>
</dbReference>
<evidence type="ECO:0000313" key="3">
    <source>
        <dbReference type="WBParaSite" id="TCLT_0000745901-mRNA-1"/>
    </source>
</evidence>
<dbReference type="STRING" id="103827.A0A0N5D3F1"/>
<reference evidence="1 2" key="2">
    <citation type="submission" date="2018-11" db="EMBL/GenBank/DDBJ databases">
        <authorList>
            <consortium name="Pathogen Informatics"/>
        </authorList>
    </citation>
    <scope>NUCLEOTIDE SEQUENCE [LARGE SCALE GENOMIC DNA]</scope>
</reference>
<dbReference type="AlphaFoldDB" id="A0A0N5D3F1"/>
<keyword evidence="2" id="KW-1185">Reference proteome</keyword>
<gene>
    <name evidence="1" type="ORF">TCLT_LOCUS7448</name>
</gene>
<organism evidence="3">
    <name type="scientific">Thelazia callipaeda</name>
    <name type="common">Oriental eyeworm</name>
    <name type="synonym">Parasitic nematode</name>
    <dbReference type="NCBI Taxonomy" id="103827"/>
    <lineage>
        <taxon>Eukaryota</taxon>
        <taxon>Metazoa</taxon>
        <taxon>Ecdysozoa</taxon>
        <taxon>Nematoda</taxon>
        <taxon>Chromadorea</taxon>
        <taxon>Rhabditida</taxon>
        <taxon>Spirurina</taxon>
        <taxon>Spiruromorpha</taxon>
        <taxon>Thelazioidea</taxon>
        <taxon>Thelaziidae</taxon>
        <taxon>Thelazia</taxon>
    </lineage>
</organism>
<protein>
    <submittedName>
        <fullName evidence="1 3">Uncharacterized protein</fullName>
    </submittedName>
</protein>